<dbReference type="SMART" id="SM00256">
    <property type="entry name" value="FBOX"/>
    <property type="match status" value="1"/>
</dbReference>
<evidence type="ECO:0000256" key="2">
    <source>
        <dbReference type="ARBA" id="ARBA00022737"/>
    </source>
</evidence>
<evidence type="ECO:0000313" key="4">
    <source>
        <dbReference type="EMBL" id="KAG6526248.1"/>
    </source>
</evidence>
<comment type="caution">
    <text evidence="4">The sequence shown here is derived from an EMBL/GenBank/DDBJ whole genome shotgun (WGS) entry which is preliminary data.</text>
</comment>
<proteinExistence type="predicted"/>
<evidence type="ECO:0000313" key="5">
    <source>
        <dbReference type="Proteomes" id="UP000734854"/>
    </source>
</evidence>
<dbReference type="InterPro" id="IPR036047">
    <property type="entry name" value="F-box-like_dom_sf"/>
</dbReference>
<dbReference type="SUPFAM" id="SSF81383">
    <property type="entry name" value="F-box domain"/>
    <property type="match status" value="1"/>
</dbReference>
<dbReference type="InterPro" id="IPR015915">
    <property type="entry name" value="Kelch-typ_b-propeller"/>
</dbReference>
<dbReference type="SUPFAM" id="SSF117281">
    <property type="entry name" value="Kelch motif"/>
    <property type="match status" value="1"/>
</dbReference>
<dbReference type="PANTHER" id="PTHR46344">
    <property type="entry name" value="OS02G0202900 PROTEIN"/>
    <property type="match status" value="1"/>
</dbReference>
<dbReference type="EMBL" id="JACMSC010000004">
    <property type="protein sequence ID" value="KAG6526248.1"/>
    <property type="molecule type" value="Genomic_DNA"/>
</dbReference>
<dbReference type="SMART" id="SM00612">
    <property type="entry name" value="Kelch"/>
    <property type="match status" value="2"/>
</dbReference>
<organism evidence="4 5">
    <name type="scientific">Zingiber officinale</name>
    <name type="common">Ginger</name>
    <name type="synonym">Amomum zingiber</name>
    <dbReference type="NCBI Taxonomy" id="94328"/>
    <lineage>
        <taxon>Eukaryota</taxon>
        <taxon>Viridiplantae</taxon>
        <taxon>Streptophyta</taxon>
        <taxon>Embryophyta</taxon>
        <taxon>Tracheophyta</taxon>
        <taxon>Spermatophyta</taxon>
        <taxon>Magnoliopsida</taxon>
        <taxon>Liliopsida</taxon>
        <taxon>Zingiberales</taxon>
        <taxon>Zingiberaceae</taxon>
        <taxon>Zingiber</taxon>
    </lineage>
</organism>
<accession>A0A8J5I1F5</accession>
<keyword evidence="1" id="KW-0880">Kelch repeat</keyword>
<reference evidence="4 5" key="1">
    <citation type="submission" date="2020-08" db="EMBL/GenBank/DDBJ databases">
        <title>Plant Genome Project.</title>
        <authorList>
            <person name="Zhang R.-G."/>
        </authorList>
    </citation>
    <scope>NUCLEOTIDE SEQUENCE [LARGE SCALE GENOMIC DNA]</scope>
    <source>
        <tissue evidence="4">Rhizome</tissue>
    </source>
</reference>
<dbReference type="Pfam" id="PF00646">
    <property type="entry name" value="F-box"/>
    <property type="match status" value="1"/>
</dbReference>
<feature type="domain" description="F-box" evidence="3">
    <location>
        <begin position="175"/>
        <end position="215"/>
    </location>
</feature>
<protein>
    <recommendedName>
        <fullName evidence="3">F-box domain-containing protein</fullName>
    </recommendedName>
</protein>
<evidence type="ECO:0000256" key="1">
    <source>
        <dbReference type="ARBA" id="ARBA00022441"/>
    </source>
</evidence>
<dbReference type="PANTHER" id="PTHR46344:SF16">
    <property type="entry name" value="KELCH MOTIF FAMILY PROTEIN, EXPRESSED"/>
    <property type="match status" value="1"/>
</dbReference>
<dbReference type="Proteomes" id="UP000734854">
    <property type="component" value="Unassembled WGS sequence"/>
</dbReference>
<evidence type="ECO:0000259" key="3">
    <source>
        <dbReference type="SMART" id="SM00256"/>
    </source>
</evidence>
<dbReference type="CDD" id="cd22152">
    <property type="entry name" value="F-box_AtAFR-like"/>
    <property type="match status" value="1"/>
</dbReference>
<dbReference type="Pfam" id="PF01344">
    <property type="entry name" value="Kelch_1"/>
    <property type="match status" value="2"/>
</dbReference>
<keyword evidence="2" id="KW-0677">Repeat</keyword>
<dbReference type="InterPro" id="IPR001810">
    <property type="entry name" value="F-box_dom"/>
</dbReference>
<dbReference type="Gene3D" id="2.120.10.80">
    <property type="entry name" value="Kelch-type beta propeller"/>
    <property type="match status" value="1"/>
</dbReference>
<dbReference type="InterPro" id="IPR006652">
    <property type="entry name" value="Kelch_1"/>
</dbReference>
<sequence length="532" mass="59784">MDLHDGLITKEKNEGDKEWLGGFCLVLMSKKQCVQLIINSYLWHALCVQLEMVVKFGELAKDPSWLQPNLRADVNQPLLKDLLEAVKELQREKISVIDSEHNMISLFEVDTSVCLCRADAGIRTARGAKKYVPTTNLCVQPSIRNSIHPVRSAAATRLTELRERSRRQSALLPGLPDDLAVACLVRVPRADHRKLRLVCRRWQRLLSGNYYYSLRRTLGLAEEWLYVIKRDGRDGRISWEAFDPVHQLWRPLPPIPKDYSQAVGFGCAALSGCHLYLFGGRDPRKGSMRRVIYYNARTNKWHRAPDLLRRRQFFGSCVIDNRLYVAGGESEGASRSLRSGEMYDPSKNRWSFIAELSSPMVPLVGVIYQGKWFLKGLGPQQQVLSEVYAPESDAWESVFDGMVSGWRNPSVCIDGELFGLDCKDGCRLRVYEAATDSWRRGTDSKAHLGSSRAVEAAALVPLMGKLCIVRNNMSITLVDVVRDGGGNGSEEERWETIAGKGQIKTFVTNLLSTIAGRSGGKTHIVHCQVLHA</sequence>
<keyword evidence="5" id="KW-1185">Reference proteome</keyword>
<dbReference type="AlphaFoldDB" id="A0A8J5I1F5"/>
<gene>
    <name evidence="4" type="ORF">ZIOFF_016230</name>
</gene>
<name>A0A8J5I1F5_ZINOF</name>